<evidence type="ECO:0000313" key="3">
    <source>
        <dbReference type="Proteomes" id="UP001206925"/>
    </source>
</evidence>
<keyword evidence="1" id="KW-0812">Transmembrane</keyword>
<name>A0AAD5D740_AMBAR</name>
<dbReference type="EMBL" id="JAMZMK010003049">
    <property type="protein sequence ID" value="KAI7754559.1"/>
    <property type="molecule type" value="Genomic_DNA"/>
</dbReference>
<reference evidence="2" key="1">
    <citation type="submission" date="2022-06" db="EMBL/GenBank/DDBJ databases">
        <title>Uncovering the hologenomic basis of an extraordinary plant invasion.</title>
        <authorList>
            <person name="Bieker V.C."/>
            <person name="Martin M.D."/>
            <person name="Gilbert T."/>
            <person name="Hodgins K."/>
            <person name="Battlay P."/>
            <person name="Petersen B."/>
            <person name="Wilson J."/>
        </authorList>
    </citation>
    <scope>NUCLEOTIDE SEQUENCE</scope>
    <source>
        <strain evidence="2">AA19_3_7</strain>
        <tissue evidence="2">Leaf</tissue>
    </source>
</reference>
<keyword evidence="3" id="KW-1185">Reference proteome</keyword>
<dbReference type="AlphaFoldDB" id="A0AAD5D740"/>
<accession>A0AAD5D740</accession>
<gene>
    <name evidence="2" type="ORF">M8C21_013453</name>
</gene>
<sequence length="186" mass="20361">MGYLGGKSVIFLVLINIFICFSYANNFNEDRQEGRDLLPLGTVAGWIARGLPKVKDVAYMANLNIAEYYVKKFAESIAGKLFGSGGQRGFRVGWKAGKLYYSVADKCKNRTTDLQCETSTSPCNNTCGDSESVTCVTYCVLEVINITGLVDRCFENCGSPVETPCSYMFNDTSSNLSNGTITCPHD</sequence>
<organism evidence="2 3">
    <name type="scientific">Ambrosia artemisiifolia</name>
    <name type="common">Common ragweed</name>
    <dbReference type="NCBI Taxonomy" id="4212"/>
    <lineage>
        <taxon>Eukaryota</taxon>
        <taxon>Viridiplantae</taxon>
        <taxon>Streptophyta</taxon>
        <taxon>Embryophyta</taxon>
        <taxon>Tracheophyta</taxon>
        <taxon>Spermatophyta</taxon>
        <taxon>Magnoliopsida</taxon>
        <taxon>eudicotyledons</taxon>
        <taxon>Gunneridae</taxon>
        <taxon>Pentapetalae</taxon>
        <taxon>asterids</taxon>
        <taxon>campanulids</taxon>
        <taxon>Asterales</taxon>
        <taxon>Asteraceae</taxon>
        <taxon>Asteroideae</taxon>
        <taxon>Heliantheae alliance</taxon>
        <taxon>Heliantheae</taxon>
        <taxon>Ambrosia</taxon>
    </lineage>
</organism>
<dbReference type="Proteomes" id="UP001206925">
    <property type="component" value="Unassembled WGS sequence"/>
</dbReference>
<comment type="caution">
    <text evidence="2">The sequence shown here is derived from an EMBL/GenBank/DDBJ whole genome shotgun (WGS) entry which is preliminary data.</text>
</comment>
<evidence type="ECO:0000256" key="1">
    <source>
        <dbReference type="SAM" id="Phobius"/>
    </source>
</evidence>
<feature type="transmembrane region" description="Helical" evidence="1">
    <location>
        <begin position="6"/>
        <end position="25"/>
    </location>
</feature>
<protein>
    <submittedName>
        <fullName evidence="2">Uncharacterized protein</fullName>
    </submittedName>
</protein>
<evidence type="ECO:0000313" key="2">
    <source>
        <dbReference type="EMBL" id="KAI7754559.1"/>
    </source>
</evidence>
<keyword evidence="1" id="KW-0472">Membrane</keyword>
<keyword evidence="1" id="KW-1133">Transmembrane helix</keyword>
<proteinExistence type="predicted"/>